<sequence length="382" mass="43918">MFCASFCRSIHSSIKKLILFRICKMGGLLSTFCMMIKHLFHKDAHASGSWSDLPADIVITIVEHLHYSDQIRFRAVCKSWRASSANAVKFADKLPWLFAYSTLYRFNNRFSSFCYLYEPCHRQKHTIELKQALLGARVHASQYGWLLFSKQATLSLHYLFMFYSPFTGKIIELPALESMYFHDRILFSASPTSPECVVFVVRTYHPEEFRISTCSPGDRAWTMHLFDGFHGSIDGMAFMDGVLYCSFSQSVLGAFEVATKVWRICQHNPVPRSISSCNRLIESDGKLLMPCYDDVQFRWRVLSFDWSQKKWFEIESLGGKLLFLGCTTSMAVPAVGEASEFANKILSDCFHPSCPQIYPEINECGEYGWLMTNIWIQPPEQI</sequence>
<gene>
    <name evidence="1" type="ORF">OWV82_007297</name>
</gene>
<proteinExistence type="predicted"/>
<keyword evidence="2" id="KW-1185">Reference proteome</keyword>
<comment type="caution">
    <text evidence="1">The sequence shown here is derived from an EMBL/GenBank/DDBJ whole genome shotgun (WGS) entry which is preliminary data.</text>
</comment>
<evidence type="ECO:0000313" key="2">
    <source>
        <dbReference type="Proteomes" id="UP001164539"/>
    </source>
</evidence>
<organism evidence="1 2">
    <name type="scientific">Melia azedarach</name>
    <name type="common">Chinaberry tree</name>
    <dbReference type="NCBI Taxonomy" id="155640"/>
    <lineage>
        <taxon>Eukaryota</taxon>
        <taxon>Viridiplantae</taxon>
        <taxon>Streptophyta</taxon>
        <taxon>Embryophyta</taxon>
        <taxon>Tracheophyta</taxon>
        <taxon>Spermatophyta</taxon>
        <taxon>Magnoliopsida</taxon>
        <taxon>eudicotyledons</taxon>
        <taxon>Gunneridae</taxon>
        <taxon>Pentapetalae</taxon>
        <taxon>rosids</taxon>
        <taxon>malvids</taxon>
        <taxon>Sapindales</taxon>
        <taxon>Meliaceae</taxon>
        <taxon>Melia</taxon>
    </lineage>
</organism>
<name>A0ACC1Y805_MELAZ</name>
<reference evidence="1 2" key="1">
    <citation type="journal article" date="2023" name="Science">
        <title>Complex scaffold remodeling in plant triterpene biosynthesis.</title>
        <authorList>
            <person name="De La Pena R."/>
            <person name="Hodgson H."/>
            <person name="Liu J.C."/>
            <person name="Stephenson M.J."/>
            <person name="Martin A.C."/>
            <person name="Owen C."/>
            <person name="Harkess A."/>
            <person name="Leebens-Mack J."/>
            <person name="Jimenez L.E."/>
            <person name="Osbourn A."/>
            <person name="Sattely E.S."/>
        </authorList>
    </citation>
    <scope>NUCLEOTIDE SEQUENCE [LARGE SCALE GENOMIC DNA]</scope>
    <source>
        <strain evidence="2">cv. JPN11</strain>
        <tissue evidence="1">Leaf</tissue>
    </source>
</reference>
<protein>
    <submittedName>
        <fullName evidence="1">F-box protein</fullName>
    </submittedName>
</protein>
<accession>A0ACC1Y805</accession>
<evidence type="ECO:0000313" key="1">
    <source>
        <dbReference type="EMBL" id="KAJ4719297.1"/>
    </source>
</evidence>
<dbReference type="Proteomes" id="UP001164539">
    <property type="component" value="Chromosome 4"/>
</dbReference>
<dbReference type="EMBL" id="CM051397">
    <property type="protein sequence ID" value="KAJ4719297.1"/>
    <property type="molecule type" value="Genomic_DNA"/>
</dbReference>